<accession>A0A1S4FRC2</accession>
<keyword evidence="3 7" id="KW-0812">Transmembrane</keyword>
<evidence type="ECO:0000256" key="6">
    <source>
        <dbReference type="ARBA" id="ARBA00023136"/>
    </source>
</evidence>
<evidence type="ECO:0000256" key="7">
    <source>
        <dbReference type="SAM" id="Phobius"/>
    </source>
</evidence>
<reference evidence="8" key="3">
    <citation type="submission" date="2012-09" db="EMBL/GenBank/DDBJ databases">
        <authorList>
            <consortium name="VectorBase"/>
        </authorList>
    </citation>
    <scope>NUCLEOTIDE SEQUENCE</scope>
    <source>
        <strain evidence="8">Liverpool</strain>
    </source>
</reference>
<dbReference type="Pfam" id="PF04923">
    <property type="entry name" value="Ninjurin"/>
    <property type="match status" value="1"/>
</dbReference>
<dbReference type="GO" id="GO:0042246">
    <property type="term" value="P:tissue regeneration"/>
    <property type="evidence" value="ECO:0007669"/>
    <property type="project" value="InterPro"/>
</dbReference>
<dbReference type="PANTHER" id="PTHR12316">
    <property type="entry name" value="NINJURIN-RELATED"/>
    <property type="match status" value="1"/>
</dbReference>
<evidence type="ECO:0000256" key="2">
    <source>
        <dbReference type="ARBA" id="ARBA00008141"/>
    </source>
</evidence>
<comment type="similarity">
    <text evidence="2">Belongs to the ninjurin family.</text>
</comment>
<keyword evidence="4" id="KW-0130">Cell adhesion</keyword>
<name>A0A1S4FRC2_AEDAE</name>
<evidence type="ECO:0000313" key="8">
    <source>
        <dbReference type="EMBL" id="EAT37173.1"/>
    </source>
</evidence>
<gene>
    <name evidence="8" type="ORF">AaeL_AAEL010799</name>
</gene>
<dbReference type="AlphaFoldDB" id="A0A1S4FRC2"/>
<reference evidence="8" key="2">
    <citation type="journal article" date="2007" name="Science">
        <title>Genome sequence of Aedes aegypti, a major arbovirus vector.</title>
        <authorList>
            <person name="Nene V."/>
            <person name="Wortman J.R."/>
            <person name="Lawson D."/>
            <person name="Haas B."/>
            <person name="Kodira C."/>
            <person name="Tu Z.J."/>
            <person name="Loftus B."/>
            <person name="Xi Z."/>
            <person name="Megy K."/>
            <person name="Grabherr M."/>
            <person name="Ren Q."/>
            <person name="Zdobnov E.M."/>
            <person name="Lobo N.F."/>
            <person name="Campbell K.S."/>
            <person name="Brown S.E."/>
            <person name="Bonaldo M.F."/>
            <person name="Zhu J."/>
            <person name="Sinkins S.P."/>
            <person name="Hogenkamp D.G."/>
            <person name="Amedeo P."/>
            <person name="Arensburger P."/>
            <person name="Atkinson P.W."/>
            <person name="Bidwell S."/>
            <person name="Biedler J."/>
            <person name="Birney E."/>
            <person name="Bruggner R.V."/>
            <person name="Costas J."/>
            <person name="Coy M.R."/>
            <person name="Crabtree J."/>
            <person name="Crawford M."/>
            <person name="Debruyn B."/>
            <person name="Decaprio D."/>
            <person name="Eiglmeier K."/>
            <person name="Eisenstadt E."/>
            <person name="El-Dorry H."/>
            <person name="Gelbart W.M."/>
            <person name="Gomes S.L."/>
            <person name="Hammond M."/>
            <person name="Hannick L.I."/>
            <person name="Hogan J.R."/>
            <person name="Holmes M.H."/>
            <person name="Jaffe D."/>
            <person name="Johnston J.S."/>
            <person name="Kennedy R.C."/>
            <person name="Koo H."/>
            <person name="Kravitz S."/>
            <person name="Kriventseva E.V."/>
            <person name="Kulp D."/>
            <person name="Labutti K."/>
            <person name="Lee E."/>
            <person name="Li S."/>
            <person name="Lovin D.D."/>
            <person name="Mao C."/>
            <person name="Mauceli E."/>
            <person name="Menck C.F."/>
            <person name="Miller J.R."/>
            <person name="Montgomery P."/>
            <person name="Mori A."/>
            <person name="Nascimento A.L."/>
            <person name="Naveira H.F."/>
            <person name="Nusbaum C."/>
            <person name="O'leary S."/>
            <person name="Orvis J."/>
            <person name="Pertea M."/>
            <person name="Quesneville H."/>
            <person name="Reidenbach K.R."/>
            <person name="Rogers Y.H."/>
            <person name="Roth C.W."/>
            <person name="Schneider J.R."/>
            <person name="Schatz M."/>
            <person name="Shumway M."/>
            <person name="Stanke M."/>
            <person name="Stinson E.O."/>
            <person name="Tubio J.M."/>
            <person name="Vanzee J.P."/>
            <person name="Verjovski-Almeida S."/>
            <person name="Werner D."/>
            <person name="White O."/>
            <person name="Wyder S."/>
            <person name="Zeng Q."/>
            <person name="Zhao Q."/>
            <person name="Zhao Y."/>
            <person name="Hill C.A."/>
            <person name="Raikhel A.S."/>
            <person name="Soares M.B."/>
            <person name="Knudson D.L."/>
            <person name="Lee N.H."/>
            <person name="Galagan J."/>
            <person name="Salzberg S.L."/>
            <person name="Paulsen I.T."/>
            <person name="Dimopoulos G."/>
            <person name="Collins F.H."/>
            <person name="Birren B."/>
            <person name="Fraser-Liggett C.M."/>
            <person name="Severson D.W."/>
        </authorList>
    </citation>
    <scope>NUCLEOTIDE SEQUENCE [LARGE SCALE GENOMIC DNA]</scope>
    <source>
        <strain evidence="8">Liverpool</strain>
    </source>
</reference>
<feature type="transmembrane region" description="Helical" evidence="7">
    <location>
        <begin position="121"/>
        <end position="142"/>
    </location>
</feature>
<feature type="transmembrane region" description="Helical" evidence="7">
    <location>
        <begin position="78"/>
        <end position="101"/>
    </location>
</feature>
<organism evidence="8 9">
    <name type="scientific">Aedes aegypti</name>
    <name type="common">Yellowfever mosquito</name>
    <name type="synonym">Culex aegypti</name>
    <dbReference type="NCBI Taxonomy" id="7159"/>
    <lineage>
        <taxon>Eukaryota</taxon>
        <taxon>Metazoa</taxon>
        <taxon>Ecdysozoa</taxon>
        <taxon>Arthropoda</taxon>
        <taxon>Hexapoda</taxon>
        <taxon>Insecta</taxon>
        <taxon>Pterygota</taxon>
        <taxon>Neoptera</taxon>
        <taxon>Endopterygota</taxon>
        <taxon>Diptera</taxon>
        <taxon>Nematocera</taxon>
        <taxon>Culicoidea</taxon>
        <taxon>Culicidae</taxon>
        <taxon>Culicinae</taxon>
        <taxon>Aedini</taxon>
        <taxon>Aedes</taxon>
        <taxon>Stegomyia</taxon>
    </lineage>
</organism>
<dbReference type="Proteomes" id="UP000682892">
    <property type="component" value="Unassembled WGS sequence"/>
</dbReference>
<evidence type="ECO:0000256" key="3">
    <source>
        <dbReference type="ARBA" id="ARBA00022692"/>
    </source>
</evidence>
<evidence type="ECO:0000313" key="9">
    <source>
        <dbReference type="Proteomes" id="UP000682892"/>
    </source>
</evidence>
<evidence type="ECO:0000256" key="5">
    <source>
        <dbReference type="ARBA" id="ARBA00022989"/>
    </source>
</evidence>
<dbReference type="InterPro" id="IPR007007">
    <property type="entry name" value="Ninjurin"/>
</dbReference>
<evidence type="ECO:0000256" key="4">
    <source>
        <dbReference type="ARBA" id="ARBA00022889"/>
    </source>
</evidence>
<dbReference type="PANTHER" id="PTHR12316:SF20">
    <property type="entry name" value="NINJURIN-A"/>
    <property type="match status" value="1"/>
</dbReference>
<dbReference type="KEGG" id="aag:5573878"/>
<dbReference type="GO" id="GO:0016020">
    <property type="term" value="C:membrane"/>
    <property type="evidence" value="ECO:0007669"/>
    <property type="project" value="UniProtKB-SubCell"/>
</dbReference>
<reference evidence="8" key="1">
    <citation type="submission" date="2005-10" db="EMBL/GenBank/DDBJ databases">
        <authorList>
            <person name="Loftus B.J."/>
            <person name="Nene V.M."/>
            <person name="Hannick L.I."/>
            <person name="Bidwell S."/>
            <person name="Haas B."/>
            <person name="Amedeo P."/>
            <person name="Orvis J."/>
            <person name="Wortman J.R."/>
            <person name="White O.R."/>
            <person name="Salzberg S."/>
            <person name="Shumway M."/>
            <person name="Koo H."/>
            <person name="Zhao Y."/>
            <person name="Holmes M."/>
            <person name="Miller J."/>
            <person name="Schatz M."/>
            <person name="Pop M."/>
            <person name="Pai G."/>
            <person name="Utterback T."/>
            <person name="Rogers Y.-H."/>
            <person name="Kravitz S."/>
            <person name="Fraser C.M."/>
        </authorList>
    </citation>
    <scope>NUCLEOTIDE SEQUENCE</scope>
    <source>
        <strain evidence="8">Liverpool</strain>
    </source>
</reference>
<dbReference type="OrthoDB" id="7736583at2759"/>
<keyword evidence="6 7" id="KW-0472">Membrane</keyword>
<comment type="subcellular location">
    <subcellularLocation>
        <location evidence="1">Membrane</location>
        <topology evidence="1">Multi-pass membrane protein</topology>
    </subcellularLocation>
</comment>
<dbReference type="GO" id="GO:0007155">
    <property type="term" value="P:cell adhesion"/>
    <property type="evidence" value="ECO:0007669"/>
    <property type="project" value="UniProtKB-KW"/>
</dbReference>
<sequence length="164" mass="18480">MDDWTNNDAYRAIPQMEHGNPVQVIDGKDNKESEVAENTTKAKHDTNNMFAQSIFDLTLITINICQICYILKVGPELGILYYIMLGLLGISLILLSIHGFMGLFGRLRCSTPLSDSCFNCLYNTSLFMVVLVYLVNLVFSVLSLKETEETCQIVINNMRNRTAT</sequence>
<dbReference type="OMA" id="CQIVINN"/>
<evidence type="ECO:0000256" key="1">
    <source>
        <dbReference type="ARBA" id="ARBA00004141"/>
    </source>
</evidence>
<dbReference type="EMBL" id="CH477694">
    <property type="protein sequence ID" value="EAT37173.1"/>
    <property type="molecule type" value="Genomic_DNA"/>
</dbReference>
<proteinExistence type="inferred from homology"/>
<keyword evidence="5 7" id="KW-1133">Transmembrane helix</keyword>
<protein>
    <submittedName>
        <fullName evidence="8">AAEL010799-PA</fullName>
    </submittedName>
</protein>
<feature type="transmembrane region" description="Helical" evidence="7">
    <location>
        <begin position="49"/>
        <end position="71"/>
    </location>
</feature>